<proteinExistence type="predicted"/>
<dbReference type="EMBL" id="JACLYY010000006">
    <property type="protein sequence ID" value="MBM6737938.1"/>
    <property type="molecule type" value="Genomic_DNA"/>
</dbReference>
<accession>A0ABS2E8H5</accession>
<evidence type="ECO:0000313" key="1">
    <source>
        <dbReference type="EMBL" id="MBM6737938.1"/>
    </source>
</evidence>
<dbReference type="Proteomes" id="UP000716906">
    <property type="component" value="Unassembled WGS sequence"/>
</dbReference>
<keyword evidence="2" id="KW-1185">Reference proteome</keyword>
<comment type="caution">
    <text evidence="1">The sequence shown here is derived from an EMBL/GenBank/DDBJ whole genome shotgun (WGS) entry which is preliminary data.</text>
</comment>
<dbReference type="Gene3D" id="3.20.20.70">
    <property type="entry name" value="Aldolase class I"/>
    <property type="match status" value="1"/>
</dbReference>
<evidence type="ECO:0000313" key="2">
    <source>
        <dbReference type="Proteomes" id="UP000716906"/>
    </source>
</evidence>
<reference evidence="1 2" key="1">
    <citation type="journal article" date="2021" name="Sci. Rep.">
        <title>The distribution of antibiotic resistance genes in chicken gut microbiota commensals.</title>
        <authorList>
            <person name="Juricova H."/>
            <person name="Matiasovicova J."/>
            <person name="Kubasova T."/>
            <person name="Cejkova D."/>
            <person name="Rychlik I."/>
        </authorList>
    </citation>
    <scope>NUCLEOTIDE SEQUENCE [LARGE SCALE GENOMIC DNA]</scope>
    <source>
        <strain evidence="1 2">An773</strain>
    </source>
</reference>
<dbReference type="CDD" id="cd07944">
    <property type="entry name" value="DRE_TIM_HOA_like"/>
    <property type="match status" value="1"/>
</dbReference>
<protein>
    <submittedName>
        <fullName evidence="1">Aldolase catalytic domain-containing protein</fullName>
    </submittedName>
</protein>
<organism evidence="1 2">
    <name type="scientific">Faecalicatena fissicatena</name>
    <dbReference type="NCBI Taxonomy" id="290055"/>
    <lineage>
        <taxon>Bacteria</taxon>
        <taxon>Bacillati</taxon>
        <taxon>Bacillota</taxon>
        <taxon>Clostridia</taxon>
        <taxon>Lachnospirales</taxon>
        <taxon>Lachnospiraceae</taxon>
        <taxon>Faecalicatena</taxon>
    </lineage>
</organism>
<gene>
    <name evidence="1" type="ORF">H7U36_07460</name>
</gene>
<dbReference type="SUPFAM" id="SSF51569">
    <property type="entry name" value="Aldolase"/>
    <property type="match status" value="1"/>
</dbReference>
<sequence>METIRLLDCTLRDGGYINDWDFKRKNIRRIMAGLEEAGTDLIEAGFLRDCAYREDRTLFNSVRELKQILPEGGGRGGYVLMALHDKYDVRKLEENDGTVEAIRVTFHDYDVDEGLEFGRRVMEKGYRLFVNPINIMGYSDSSLLRLLEKVRELRPYGFSIVDTFGSMTKKELVRISSLCENNLDRGTVLGLHLHENMAQSFLLAQTFLEIKSQERSCVLDASLNGMGRVPGNLCMELIMDYLNRSYGKRYDLDPVLDVIETCITPIREKEPWGYMAEYFLSAKLNLHRNYAEYLLSRGNLTARDMHRILQLIPEEKKSVYDERFVEKLYRVYEDRTVQDQAAIRSLGEVFAGRTAVLLAPGKSLEYQWDRVRDYIREKDAIPVSANFYFEEQQGGYAFFSNAKRYDSYRAFRNPREHVILTSNITRGVGEEDDVVSYGRLAQDGRPTENCGVLLLRLMRLLGAKEAALAGFDGYSTGQDNYMKGYFGEYHSARSADNEEIAEEIREVGRSLPVTFLTPSLYEEAV</sequence>
<dbReference type="InterPro" id="IPR013785">
    <property type="entry name" value="Aldolase_TIM"/>
</dbReference>
<dbReference type="RefSeq" id="WP_033126964.1">
    <property type="nucleotide sequence ID" value="NZ_JACLYY010000006.1"/>
</dbReference>
<name>A0ABS2E8H5_9FIRM</name>